<dbReference type="HOGENOM" id="CLU_1842976_0_0_9"/>
<sequence>MLNYQLESNNLRGFTLLEVLAGIVILGLIAIPLMSYFTQSLMTAGETRAKSEDITLASSLMEEAILTVEELEADSSIFDFADTFSQIVDYDNIEEKDNQIKLPQKNASIDLQDSQDQMVIITVQVNDYSLKTMRFMPWE</sequence>
<organism evidence="2 3">
    <name type="scientific">Natranaerobius thermophilus (strain ATCC BAA-1301 / DSM 18059 / JW/NM-WN-LF)</name>
    <dbReference type="NCBI Taxonomy" id="457570"/>
    <lineage>
        <taxon>Bacteria</taxon>
        <taxon>Bacillati</taxon>
        <taxon>Bacillota</taxon>
        <taxon>Clostridia</taxon>
        <taxon>Natranaerobiales</taxon>
        <taxon>Natranaerobiaceae</taxon>
        <taxon>Natranaerobius</taxon>
    </lineage>
</organism>
<reference evidence="2 3" key="1">
    <citation type="submission" date="2008-04" db="EMBL/GenBank/DDBJ databases">
        <title>Complete sequence of chromosome of Natranaerobius thermophilus JW/NM-WN-LF.</title>
        <authorList>
            <consortium name="US DOE Joint Genome Institute"/>
            <person name="Copeland A."/>
            <person name="Lucas S."/>
            <person name="Lapidus A."/>
            <person name="Glavina del Rio T."/>
            <person name="Dalin E."/>
            <person name="Tice H."/>
            <person name="Bruce D."/>
            <person name="Goodwin L."/>
            <person name="Pitluck S."/>
            <person name="Chertkov O."/>
            <person name="Brettin T."/>
            <person name="Detter J.C."/>
            <person name="Han C."/>
            <person name="Kuske C.R."/>
            <person name="Schmutz J."/>
            <person name="Larimer F."/>
            <person name="Land M."/>
            <person name="Hauser L."/>
            <person name="Kyrpides N."/>
            <person name="Lykidis A."/>
            <person name="Mesbah N.M."/>
            <person name="Wiegel J."/>
        </authorList>
    </citation>
    <scope>NUCLEOTIDE SEQUENCE [LARGE SCALE GENOMIC DNA]</scope>
    <source>
        <strain evidence="3">ATCC BAA-1301 / DSM 18059 / JW/NM-WN-LF</strain>
    </source>
</reference>
<gene>
    <name evidence="2" type="ordered locus">Nther_2093</name>
</gene>
<dbReference type="KEGG" id="nth:Nther_2093"/>
<dbReference type="NCBIfam" id="TIGR02532">
    <property type="entry name" value="IV_pilin_GFxxxE"/>
    <property type="match status" value="1"/>
</dbReference>
<keyword evidence="1" id="KW-0812">Transmembrane</keyword>
<dbReference type="AlphaFoldDB" id="B2A7F1"/>
<keyword evidence="3" id="KW-1185">Reference proteome</keyword>
<evidence type="ECO:0000313" key="3">
    <source>
        <dbReference type="Proteomes" id="UP000001683"/>
    </source>
</evidence>
<dbReference type="EMBL" id="CP001034">
    <property type="protein sequence ID" value="ACB85660.1"/>
    <property type="molecule type" value="Genomic_DNA"/>
</dbReference>
<dbReference type="Proteomes" id="UP000001683">
    <property type="component" value="Chromosome"/>
</dbReference>
<evidence type="ECO:0000256" key="1">
    <source>
        <dbReference type="SAM" id="Phobius"/>
    </source>
</evidence>
<dbReference type="RefSeq" id="WP_012448516.1">
    <property type="nucleotide sequence ID" value="NC_010718.1"/>
</dbReference>
<accession>B2A7F1</accession>
<proteinExistence type="predicted"/>
<name>B2A7F1_NATTJ</name>
<keyword evidence="1" id="KW-0472">Membrane</keyword>
<reference evidence="2 3" key="2">
    <citation type="journal article" date="2011" name="J. Bacteriol.">
        <title>Complete genome sequence of the anaerobic, halophilic alkalithermophile Natranaerobius thermophilus JW/NM-WN-LF.</title>
        <authorList>
            <person name="Zhao B."/>
            <person name="Mesbah N.M."/>
            <person name="Dalin E."/>
            <person name="Goodwin L."/>
            <person name="Nolan M."/>
            <person name="Pitluck S."/>
            <person name="Chertkov O."/>
            <person name="Brettin T.S."/>
            <person name="Han J."/>
            <person name="Larimer F.W."/>
            <person name="Land M.L."/>
            <person name="Hauser L."/>
            <person name="Kyrpides N."/>
            <person name="Wiegel J."/>
        </authorList>
    </citation>
    <scope>NUCLEOTIDE SEQUENCE [LARGE SCALE GENOMIC DNA]</scope>
    <source>
        <strain evidence="3">ATCC BAA-1301 / DSM 18059 / JW/NM-WN-LF</strain>
    </source>
</reference>
<dbReference type="eggNOG" id="COG2165">
    <property type="taxonomic scope" value="Bacteria"/>
</dbReference>
<keyword evidence="1" id="KW-1133">Transmembrane helix</keyword>
<dbReference type="Pfam" id="PF07963">
    <property type="entry name" value="N_methyl"/>
    <property type="match status" value="1"/>
</dbReference>
<dbReference type="STRING" id="457570.Nther_2093"/>
<protein>
    <recommendedName>
        <fullName evidence="4">Prepilin-type N-terminal cleavage/methylation domain-containing protein</fullName>
    </recommendedName>
</protein>
<dbReference type="InParanoid" id="B2A7F1"/>
<feature type="transmembrane region" description="Helical" evidence="1">
    <location>
        <begin position="20"/>
        <end position="38"/>
    </location>
</feature>
<dbReference type="InterPro" id="IPR012902">
    <property type="entry name" value="N_methyl_site"/>
</dbReference>
<evidence type="ECO:0008006" key="4">
    <source>
        <dbReference type="Google" id="ProtNLM"/>
    </source>
</evidence>
<evidence type="ECO:0000313" key="2">
    <source>
        <dbReference type="EMBL" id="ACB85660.1"/>
    </source>
</evidence>